<gene>
    <name evidence="10" type="ORF">LJ757_05805</name>
</gene>
<dbReference type="PANTHER" id="PTHR21716:SF53">
    <property type="entry name" value="PERMEASE PERM-RELATED"/>
    <property type="match status" value="1"/>
</dbReference>
<feature type="transmembrane region" description="Helical" evidence="9">
    <location>
        <begin position="238"/>
        <end position="261"/>
    </location>
</feature>
<sequence length="434" mass="45992">MRPHARRVAAPKAVQAAAVRSSRAGDDVPYALRVSASWAWRLGVVLLVSGGLVWILGHFSLLIIPLMIAALIAGLLAPISSWLRRNKVPSGLAVAVTIVSFLGLIVAALTLVGRQLALGFRDLWDELLNGFTQFQDWLESGPLQVTSTQIDELLKEATSALQNNSASILSGAVSVGSSAGHFAAGVLLTLFALVFFLLDGRRIWRFVAGLMPRRAKAAAYGAGIRGWESMTNYVRVQLVVAFIDAVGIGAGAAIIGVPLALPLSVLVFLGSFIPLIGAVITGSIAVLLALVANGWLNAVIMLGIVLLIQQVESHILQPLIMGRAVSLHPLAVILAVTGGTLVAGIAGALFAVPLMAIVNSMVRYIAARRWEQDPLLTPDNLFGPPGAPPQDEEPDDEQEESEPAARRDDETRSTESKKPSASSESTAREQENQP</sequence>
<accession>A0A9X1MEJ7</accession>
<keyword evidence="3" id="KW-0813">Transport</keyword>
<dbReference type="RefSeq" id="WP_227895178.1">
    <property type="nucleotide sequence ID" value="NZ_CP099466.1"/>
</dbReference>
<keyword evidence="5 9" id="KW-0812">Transmembrane</keyword>
<dbReference type="GO" id="GO:0005886">
    <property type="term" value="C:plasma membrane"/>
    <property type="evidence" value="ECO:0007669"/>
    <property type="project" value="UniProtKB-SubCell"/>
</dbReference>
<feature type="transmembrane region" description="Helical" evidence="9">
    <location>
        <begin position="295"/>
        <end position="311"/>
    </location>
</feature>
<feature type="transmembrane region" description="Helical" evidence="9">
    <location>
        <begin position="267"/>
        <end position="288"/>
    </location>
</feature>
<evidence type="ECO:0000256" key="6">
    <source>
        <dbReference type="ARBA" id="ARBA00022989"/>
    </source>
</evidence>
<feature type="transmembrane region" description="Helical" evidence="9">
    <location>
        <begin position="331"/>
        <end position="358"/>
    </location>
</feature>
<dbReference type="GO" id="GO:0055085">
    <property type="term" value="P:transmembrane transport"/>
    <property type="evidence" value="ECO:0007669"/>
    <property type="project" value="TreeGrafter"/>
</dbReference>
<comment type="similarity">
    <text evidence="2">Belongs to the autoinducer-2 exporter (AI-2E) (TC 2.A.86) family.</text>
</comment>
<comment type="subcellular location">
    <subcellularLocation>
        <location evidence="1">Cell membrane</location>
        <topology evidence="1">Multi-pass membrane protein</topology>
    </subcellularLocation>
</comment>
<proteinExistence type="inferred from homology"/>
<dbReference type="PANTHER" id="PTHR21716">
    <property type="entry name" value="TRANSMEMBRANE PROTEIN"/>
    <property type="match status" value="1"/>
</dbReference>
<evidence type="ECO:0000313" key="11">
    <source>
        <dbReference type="Proteomes" id="UP001139158"/>
    </source>
</evidence>
<protein>
    <submittedName>
        <fullName evidence="10">AI-2E family transporter</fullName>
    </submittedName>
</protein>
<evidence type="ECO:0000256" key="4">
    <source>
        <dbReference type="ARBA" id="ARBA00022475"/>
    </source>
</evidence>
<evidence type="ECO:0000256" key="7">
    <source>
        <dbReference type="ARBA" id="ARBA00023136"/>
    </source>
</evidence>
<evidence type="ECO:0000313" key="10">
    <source>
        <dbReference type="EMBL" id="MCC3297319.1"/>
    </source>
</evidence>
<evidence type="ECO:0000256" key="1">
    <source>
        <dbReference type="ARBA" id="ARBA00004651"/>
    </source>
</evidence>
<evidence type="ECO:0000256" key="3">
    <source>
        <dbReference type="ARBA" id="ARBA00022448"/>
    </source>
</evidence>
<name>A0A9X1MEJ7_9MICC</name>
<dbReference type="EMBL" id="JAJFZV010000004">
    <property type="protein sequence ID" value="MCC3297319.1"/>
    <property type="molecule type" value="Genomic_DNA"/>
</dbReference>
<dbReference type="InterPro" id="IPR002549">
    <property type="entry name" value="AI-2E-like"/>
</dbReference>
<keyword evidence="11" id="KW-1185">Reference proteome</keyword>
<evidence type="ECO:0000256" key="5">
    <source>
        <dbReference type="ARBA" id="ARBA00022692"/>
    </source>
</evidence>
<evidence type="ECO:0000256" key="8">
    <source>
        <dbReference type="SAM" id="MobiDB-lite"/>
    </source>
</evidence>
<feature type="transmembrane region" description="Helical" evidence="9">
    <location>
        <begin position="38"/>
        <end position="56"/>
    </location>
</feature>
<evidence type="ECO:0000256" key="2">
    <source>
        <dbReference type="ARBA" id="ARBA00009773"/>
    </source>
</evidence>
<keyword evidence="7 9" id="KW-0472">Membrane</keyword>
<evidence type="ECO:0000256" key="9">
    <source>
        <dbReference type="SAM" id="Phobius"/>
    </source>
</evidence>
<comment type="caution">
    <text evidence="10">The sequence shown here is derived from an EMBL/GenBank/DDBJ whole genome shotgun (WGS) entry which is preliminary data.</text>
</comment>
<feature type="compositionally biased region" description="Basic and acidic residues" evidence="8">
    <location>
        <begin position="403"/>
        <end position="418"/>
    </location>
</feature>
<keyword evidence="6 9" id="KW-1133">Transmembrane helix</keyword>
<feature type="transmembrane region" description="Helical" evidence="9">
    <location>
        <begin position="179"/>
        <end position="198"/>
    </location>
</feature>
<feature type="region of interest" description="Disordered" evidence="8">
    <location>
        <begin position="376"/>
        <end position="434"/>
    </location>
</feature>
<feature type="transmembrane region" description="Helical" evidence="9">
    <location>
        <begin position="91"/>
        <end position="112"/>
    </location>
</feature>
<dbReference type="AlphaFoldDB" id="A0A9X1MEJ7"/>
<feature type="compositionally biased region" description="Acidic residues" evidence="8">
    <location>
        <begin position="390"/>
        <end position="402"/>
    </location>
</feature>
<organism evidence="10 11">
    <name type="scientific">Arthrobacter caoxuetaonis</name>
    <dbReference type="NCBI Taxonomy" id="2886935"/>
    <lineage>
        <taxon>Bacteria</taxon>
        <taxon>Bacillati</taxon>
        <taxon>Actinomycetota</taxon>
        <taxon>Actinomycetes</taxon>
        <taxon>Micrococcales</taxon>
        <taxon>Micrococcaceae</taxon>
        <taxon>Arthrobacter</taxon>
    </lineage>
</organism>
<dbReference type="Proteomes" id="UP001139158">
    <property type="component" value="Unassembled WGS sequence"/>
</dbReference>
<reference evidence="10" key="1">
    <citation type="submission" date="2021-10" db="EMBL/GenBank/DDBJ databases">
        <title>Novel species in genus Arthrobacter.</title>
        <authorList>
            <person name="Liu Y."/>
        </authorList>
    </citation>
    <scope>NUCLEOTIDE SEQUENCE</scope>
    <source>
        <strain evidence="10">Zg-Y453</strain>
    </source>
</reference>
<feature type="transmembrane region" description="Helical" evidence="9">
    <location>
        <begin position="62"/>
        <end position="79"/>
    </location>
</feature>
<dbReference type="Pfam" id="PF01594">
    <property type="entry name" value="AI-2E_transport"/>
    <property type="match status" value="1"/>
</dbReference>
<keyword evidence="4" id="KW-1003">Cell membrane</keyword>